<dbReference type="InterPro" id="IPR036291">
    <property type="entry name" value="NAD(P)-bd_dom_sf"/>
</dbReference>
<gene>
    <name evidence="10" type="ORF">HA336_02940</name>
</gene>
<dbReference type="OMA" id="WIISRAS"/>
<dbReference type="Gene3D" id="3.30.1340.20">
    <property type="entry name" value="3H domain"/>
    <property type="match status" value="1"/>
</dbReference>
<comment type="subcellular location">
    <subcellularLocation>
        <location evidence="1">Cell membrane</location>
        <topology evidence="1">Multi-pass membrane protein</topology>
    </subcellularLocation>
</comment>
<dbReference type="PRINTS" id="PR01333">
    <property type="entry name" value="2POREKCHANEL"/>
</dbReference>
<dbReference type="InterPro" id="IPR003280">
    <property type="entry name" value="2pore_dom_K_chnl"/>
</dbReference>
<proteinExistence type="predicted"/>
<reference evidence="10" key="1">
    <citation type="journal article" date="2020" name="bioRxiv">
        <title>A rank-normalized archaeal taxonomy based on genome phylogeny resolves widespread incomplete and uneven classifications.</title>
        <authorList>
            <person name="Rinke C."/>
            <person name="Chuvochina M."/>
            <person name="Mussig A.J."/>
            <person name="Chaumeil P.-A."/>
            <person name="Waite D.W."/>
            <person name="Whitman W.B."/>
            <person name="Parks D.H."/>
            <person name="Hugenholtz P."/>
        </authorList>
    </citation>
    <scope>NUCLEOTIDE SEQUENCE</scope>
    <source>
        <strain evidence="10">UBA8853</strain>
    </source>
</reference>
<dbReference type="SUPFAM" id="SSF51735">
    <property type="entry name" value="NAD(P)-binding Rossmann-fold domains"/>
    <property type="match status" value="1"/>
</dbReference>
<evidence type="ECO:0000256" key="2">
    <source>
        <dbReference type="ARBA" id="ARBA00022448"/>
    </source>
</evidence>
<organism evidence="10 11">
    <name type="scientific">Methanopyrus kandleri</name>
    <dbReference type="NCBI Taxonomy" id="2320"/>
    <lineage>
        <taxon>Archaea</taxon>
        <taxon>Methanobacteriati</taxon>
        <taxon>Methanobacteriota</taxon>
        <taxon>Methanomada group</taxon>
        <taxon>Methanopyri</taxon>
        <taxon>Methanopyrales</taxon>
        <taxon>Methanopyraceae</taxon>
        <taxon>Methanopyrus</taxon>
    </lineage>
</organism>
<dbReference type="PANTHER" id="PTHR43833">
    <property type="entry name" value="POTASSIUM CHANNEL PROTEIN 2-RELATED-RELATED"/>
    <property type="match status" value="1"/>
</dbReference>
<keyword evidence="2" id="KW-0813">Transport</keyword>
<evidence type="ECO:0000256" key="8">
    <source>
        <dbReference type="SAM" id="Phobius"/>
    </source>
</evidence>
<feature type="transmembrane region" description="Helical" evidence="8">
    <location>
        <begin position="38"/>
        <end position="56"/>
    </location>
</feature>
<evidence type="ECO:0000256" key="4">
    <source>
        <dbReference type="ARBA" id="ARBA00022989"/>
    </source>
</evidence>
<evidence type="ECO:0000313" key="11">
    <source>
        <dbReference type="Proteomes" id="UP000619545"/>
    </source>
</evidence>
<dbReference type="Proteomes" id="UP000619545">
    <property type="component" value="Unassembled WGS sequence"/>
</dbReference>
<evidence type="ECO:0000313" key="10">
    <source>
        <dbReference type="EMBL" id="HII70172.1"/>
    </source>
</evidence>
<evidence type="ECO:0000256" key="5">
    <source>
        <dbReference type="ARBA" id="ARBA00023065"/>
    </source>
</evidence>
<dbReference type="EMBL" id="DUJS01000002">
    <property type="protein sequence ID" value="HII70172.1"/>
    <property type="molecule type" value="Genomic_DNA"/>
</dbReference>
<sequence>MVSVLRTLLRIPAVRRSLVVLSSILLTSTVIFHFLEGWPLLTCLYFTAATITTVGYGDVVPTTEAGRLLSVIVMFSGIGVASYALGDIIQLVFRGELSLAIKEDVLRKRIKEVENHIIVCGFGRTGSRVARLLSERYKFDVVVVDKDEEAYERAVYQGFPAVLGDATREDTLQEANVESARGMVVATGDDRTNVFVTLLAKNFRRDLHVVAVANSREGAKMMERAGADEVLFLYDCASRHIVRAALSPTMFRVTVRHSVDEISDVMWIIIGNGGVVQCVEYYTPPLKSPIRRDVVISSMDEVMRFVKSLEKYPERKRTLEDLYRVSENVHTYYVIVHNEEERERILRELDRRGYLVGVDLTIDEILQEIERLRGE</sequence>
<feature type="domain" description="RCK N-terminal" evidence="9">
    <location>
        <begin position="114"/>
        <end position="232"/>
    </location>
</feature>
<evidence type="ECO:0000256" key="3">
    <source>
        <dbReference type="ARBA" id="ARBA00022692"/>
    </source>
</evidence>
<keyword evidence="5" id="KW-0406">Ion transport</keyword>
<evidence type="ECO:0000256" key="6">
    <source>
        <dbReference type="ARBA" id="ARBA00023136"/>
    </source>
</evidence>
<dbReference type="InterPro" id="IPR004173">
    <property type="entry name" value="3H_domain"/>
</dbReference>
<feature type="transmembrane region" description="Helical" evidence="8">
    <location>
        <begin position="68"/>
        <end position="86"/>
    </location>
</feature>
<dbReference type="SUPFAM" id="SSF81324">
    <property type="entry name" value="Voltage-gated potassium channels"/>
    <property type="match status" value="1"/>
</dbReference>
<dbReference type="GeneID" id="1476707"/>
<evidence type="ECO:0000256" key="1">
    <source>
        <dbReference type="ARBA" id="ARBA00004651"/>
    </source>
</evidence>
<dbReference type="InterPro" id="IPR050721">
    <property type="entry name" value="Trk_Ktr_HKT_K-transport"/>
</dbReference>
<dbReference type="InterPro" id="IPR003148">
    <property type="entry name" value="RCK_N"/>
</dbReference>
<dbReference type="Pfam" id="PF02829">
    <property type="entry name" value="3H"/>
    <property type="match status" value="1"/>
</dbReference>
<dbReference type="SUPFAM" id="SSF75500">
    <property type="entry name" value="Putative transcriptional regulator TM1602, C-terminal domain"/>
    <property type="match status" value="1"/>
</dbReference>
<dbReference type="GO" id="GO:0005886">
    <property type="term" value="C:plasma membrane"/>
    <property type="evidence" value="ECO:0007669"/>
    <property type="project" value="UniProtKB-SubCell"/>
</dbReference>
<name>A0A832T6C7_9EURY</name>
<dbReference type="InterPro" id="IPR013099">
    <property type="entry name" value="K_chnl_dom"/>
</dbReference>
<dbReference type="PANTHER" id="PTHR43833:SF9">
    <property type="entry name" value="POTASSIUM CHANNEL PROTEIN YUGO-RELATED"/>
    <property type="match status" value="1"/>
</dbReference>
<dbReference type="Pfam" id="PF07885">
    <property type="entry name" value="Ion_trans_2"/>
    <property type="match status" value="1"/>
</dbReference>
<evidence type="ECO:0000256" key="7">
    <source>
        <dbReference type="ARBA" id="ARBA00023303"/>
    </source>
</evidence>
<dbReference type="AlphaFoldDB" id="A0A832T6C7"/>
<dbReference type="Gene3D" id="3.40.50.720">
    <property type="entry name" value="NAD(P)-binding Rossmann-like Domain"/>
    <property type="match status" value="1"/>
</dbReference>
<dbReference type="Gene3D" id="1.10.287.70">
    <property type="match status" value="1"/>
</dbReference>
<keyword evidence="3 8" id="KW-0812">Transmembrane</keyword>
<dbReference type="InterPro" id="IPR035922">
    <property type="entry name" value="3H_dom_sf"/>
</dbReference>
<comment type="caution">
    <text evidence="10">The sequence shown here is derived from an EMBL/GenBank/DDBJ whole genome shotgun (WGS) entry which is preliminary data.</text>
</comment>
<accession>A0A832T6C7</accession>
<feature type="transmembrane region" description="Helical" evidence="8">
    <location>
        <begin position="12"/>
        <end position="32"/>
    </location>
</feature>
<keyword evidence="4 8" id="KW-1133">Transmembrane helix</keyword>
<protein>
    <recommendedName>
        <fullName evidence="9">RCK N-terminal domain-containing protein</fullName>
    </recommendedName>
</protein>
<dbReference type="GO" id="GO:0036094">
    <property type="term" value="F:small molecule binding"/>
    <property type="evidence" value="ECO:0007669"/>
    <property type="project" value="InterPro"/>
</dbReference>
<dbReference type="Pfam" id="PF02254">
    <property type="entry name" value="TrkA_N"/>
    <property type="match status" value="1"/>
</dbReference>
<evidence type="ECO:0000259" key="9">
    <source>
        <dbReference type="PROSITE" id="PS51201"/>
    </source>
</evidence>
<keyword evidence="7" id="KW-0407">Ion channel</keyword>
<dbReference type="GO" id="GO:0005267">
    <property type="term" value="F:potassium channel activity"/>
    <property type="evidence" value="ECO:0007669"/>
    <property type="project" value="InterPro"/>
</dbReference>
<dbReference type="PROSITE" id="PS51201">
    <property type="entry name" value="RCK_N"/>
    <property type="match status" value="1"/>
</dbReference>
<keyword evidence="6 8" id="KW-0472">Membrane</keyword>
<dbReference type="RefSeq" id="WP_011018976.1">
    <property type="nucleotide sequence ID" value="NZ_DUJS01000002.1"/>
</dbReference>